<reference evidence="2 3" key="1">
    <citation type="submission" date="2017-06" db="EMBL/GenBank/DDBJ databases">
        <title>Genome sequencing of cyanobaciteial culture collection at National Institute for Environmental Studies (NIES).</title>
        <authorList>
            <person name="Hirose Y."/>
            <person name="Shimura Y."/>
            <person name="Fujisawa T."/>
            <person name="Nakamura Y."/>
            <person name="Kawachi M."/>
        </authorList>
    </citation>
    <scope>NUCLEOTIDE SEQUENCE [LARGE SCALE GENOMIC DNA]</scope>
    <source>
        <strain evidence="2 3">NIES-37</strain>
    </source>
</reference>
<dbReference type="RefSeq" id="WP_096576827.1">
    <property type="nucleotide sequence ID" value="NZ_CAWNJS010000001.1"/>
</dbReference>
<sequence>MPNRNLLPKLLVITEKIYPDIATSGITKFIHKAKNTHKLSVVKFCLLLAAASTLVSIPVVVISPETAFSRETFQIAAWQDVFNLNTLFQRQRRRSAARGTNNFCPISPGLPNETTQIWSDRPLFVWQGQIQNIIVRASGSDTDDLWNQPIVENQQSTTYAGAQLQPGQTYEWIVYRGDNPFPSVSFQVMETQQRDRITTELQTLEQQLQTKGATKEAIALAKAQYFANLQLWSDALQQAYSVAEPSPQLQQIRQDIAQNLCKTNKNNS</sequence>
<feature type="transmembrane region" description="Helical" evidence="1">
    <location>
        <begin position="41"/>
        <end position="62"/>
    </location>
</feature>
<keyword evidence="1" id="KW-0472">Membrane</keyword>
<dbReference type="AlphaFoldDB" id="A0A1Z4MZS6"/>
<protein>
    <recommendedName>
        <fullName evidence="4">DUF928 domain-containing protein</fullName>
    </recommendedName>
</protein>
<accession>A0A1Z4MZS6</accession>
<keyword evidence="1" id="KW-0812">Transmembrane</keyword>
<evidence type="ECO:0000256" key="1">
    <source>
        <dbReference type="SAM" id="Phobius"/>
    </source>
</evidence>
<proteinExistence type="predicted"/>
<evidence type="ECO:0008006" key="4">
    <source>
        <dbReference type="Google" id="ProtNLM"/>
    </source>
</evidence>
<organism evidence="2 3">
    <name type="scientific">Tolypothrix tenuis PCC 7101</name>
    <dbReference type="NCBI Taxonomy" id="231146"/>
    <lineage>
        <taxon>Bacteria</taxon>
        <taxon>Bacillati</taxon>
        <taxon>Cyanobacteriota</taxon>
        <taxon>Cyanophyceae</taxon>
        <taxon>Nostocales</taxon>
        <taxon>Tolypothrichaceae</taxon>
        <taxon>Tolypothrix</taxon>
    </lineage>
</organism>
<dbReference type="Proteomes" id="UP000218785">
    <property type="component" value="Chromosome"/>
</dbReference>
<dbReference type="KEGG" id="ttq:NIES37_29760"/>
<gene>
    <name evidence="2" type="ORF">NIES37_29760</name>
</gene>
<dbReference type="EMBL" id="AP018248">
    <property type="protein sequence ID" value="BAY98998.1"/>
    <property type="molecule type" value="Genomic_DNA"/>
</dbReference>
<evidence type="ECO:0000313" key="2">
    <source>
        <dbReference type="EMBL" id="BAY98998.1"/>
    </source>
</evidence>
<evidence type="ECO:0000313" key="3">
    <source>
        <dbReference type="Proteomes" id="UP000218785"/>
    </source>
</evidence>
<keyword evidence="3" id="KW-1185">Reference proteome</keyword>
<name>A0A1Z4MZS6_9CYAN</name>
<keyword evidence="1" id="KW-1133">Transmembrane helix</keyword>